<feature type="transmembrane region" description="Helical" evidence="1">
    <location>
        <begin position="182"/>
        <end position="202"/>
    </location>
</feature>
<keyword evidence="3" id="KW-1185">Reference proteome</keyword>
<dbReference type="EMBL" id="CAXAMM010007291">
    <property type="protein sequence ID" value="CAK9013726.1"/>
    <property type="molecule type" value="Genomic_DNA"/>
</dbReference>
<keyword evidence="1" id="KW-1133">Transmembrane helix</keyword>
<keyword evidence="1" id="KW-0812">Transmembrane</keyword>
<sequence>MCEPLVNRLLVKRMTVAQAWNEMTLSLVAGFFLTTFPTNMLKFPVFEVINRAMAFSGLSASISGTISGFFFCTIMLPVTNYRFRKSMGWEIKASLLYQAYVPTVARDIIYGWARGLVGTFFQDLFAPELFSHKAMVFGLTIWASCIISSPCNEWRGFTLQPKEKKLPFREYFKPINYARSTGIGSTIMGVALMIGMLVTPYAEDAFAYLKEHSAIAMGLLAVLVIATVALSRLVAFQLPSELQTIFQASAILNNSSFAGDERALCRKCLVLEGAHRSCLGDRCCDSDRHCCALKVSEEAKKRLQAWADVPSLLRDLSTVGNISWYGFLSNLGSVFVRQALRALLVSEGPDPRSAWPCFTT</sequence>
<gene>
    <name evidence="2" type="ORF">SCF082_LOCUS12061</name>
</gene>
<accession>A0ABP0JH73</accession>
<evidence type="ECO:0000313" key="3">
    <source>
        <dbReference type="Proteomes" id="UP001642464"/>
    </source>
</evidence>
<keyword evidence="1" id="KW-0472">Membrane</keyword>
<dbReference type="Proteomes" id="UP001642464">
    <property type="component" value="Unassembled WGS sequence"/>
</dbReference>
<feature type="transmembrane region" description="Helical" evidence="1">
    <location>
        <begin position="20"/>
        <end position="38"/>
    </location>
</feature>
<name>A0ABP0JH73_9DINO</name>
<protein>
    <submittedName>
        <fullName evidence="2">Voltage-dependent calcium channel type A subunit alpha-1</fullName>
    </submittedName>
</protein>
<organism evidence="2 3">
    <name type="scientific">Durusdinium trenchii</name>
    <dbReference type="NCBI Taxonomy" id="1381693"/>
    <lineage>
        <taxon>Eukaryota</taxon>
        <taxon>Sar</taxon>
        <taxon>Alveolata</taxon>
        <taxon>Dinophyceae</taxon>
        <taxon>Suessiales</taxon>
        <taxon>Symbiodiniaceae</taxon>
        <taxon>Durusdinium</taxon>
    </lineage>
</organism>
<feature type="transmembrane region" description="Helical" evidence="1">
    <location>
        <begin position="58"/>
        <end position="78"/>
    </location>
</feature>
<comment type="caution">
    <text evidence="2">The sequence shown here is derived from an EMBL/GenBank/DDBJ whole genome shotgun (WGS) entry which is preliminary data.</text>
</comment>
<reference evidence="2 3" key="1">
    <citation type="submission" date="2024-02" db="EMBL/GenBank/DDBJ databases">
        <authorList>
            <person name="Chen Y."/>
            <person name="Shah S."/>
            <person name="Dougan E. K."/>
            <person name="Thang M."/>
            <person name="Chan C."/>
        </authorList>
    </citation>
    <scope>NUCLEOTIDE SEQUENCE [LARGE SCALE GENOMIC DNA]</scope>
</reference>
<proteinExistence type="predicted"/>
<feature type="transmembrane region" description="Helical" evidence="1">
    <location>
        <begin position="214"/>
        <end position="235"/>
    </location>
</feature>
<evidence type="ECO:0000256" key="1">
    <source>
        <dbReference type="SAM" id="Phobius"/>
    </source>
</evidence>
<evidence type="ECO:0000313" key="2">
    <source>
        <dbReference type="EMBL" id="CAK9013726.1"/>
    </source>
</evidence>